<evidence type="ECO:0000313" key="2">
    <source>
        <dbReference type="EMBL" id="SCX56441.1"/>
    </source>
</evidence>
<evidence type="ECO:0000313" key="3">
    <source>
        <dbReference type="Proteomes" id="UP000198981"/>
    </source>
</evidence>
<proteinExistence type="predicted"/>
<dbReference type="Proteomes" id="UP000198981">
    <property type="component" value="Unassembled WGS sequence"/>
</dbReference>
<keyword evidence="1" id="KW-1133">Transmembrane helix</keyword>
<feature type="transmembrane region" description="Helical" evidence="1">
    <location>
        <begin position="27"/>
        <end position="51"/>
    </location>
</feature>
<evidence type="ECO:0000256" key="1">
    <source>
        <dbReference type="SAM" id="Phobius"/>
    </source>
</evidence>
<keyword evidence="1" id="KW-0812">Transmembrane</keyword>
<dbReference type="AlphaFoldDB" id="A0A1G4YST6"/>
<keyword evidence="1" id="KW-0472">Membrane</keyword>
<keyword evidence="3" id="KW-1185">Reference proteome</keyword>
<dbReference type="EMBL" id="FMUH01000006">
    <property type="protein sequence ID" value="SCX56441.1"/>
    <property type="molecule type" value="Genomic_DNA"/>
</dbReference>
<protein>
    <submittedName>
        <fullName evidence="2">Uncharacterized protein</fullName>
    </submittedName>
</protein>
<accession>A0A1G4YST6</accession>
<sequence>MLVLGHGFAVQARQVEADDPLAEVAGQAFVGLFGLVITAGAASCFVAATVFGAVGLRGVVRWVAPLVSGLAALGSLVALGAWFLPWLF</sequence>
<organism evidence="2 3">
    <name type="scientific">Klenkia marina</name>
    <dbReference type="NCBI Taxonomy" id="1960309"/>
    <lineage>
        <taxon>Bacteria</taxon>
        <taxon>Bacillati</taxon>
        <taxon>Actinomycetota</taxon>
        <taxon>Actinomycetes</taxon>
        <taxon>Geodermatophilales</taxon>
        <taxon>Geodermatophilaceae</taxon>
        <taxon>Klenkia</taxon>
    </lineage>
</organism>
<dbReference type="STRING" id="1960309.SAMN03159343_3415"/>
<feature type="transmembrane region" description="Helical" evidence="1">
    <location>
        <begin position="63"/>
        <end position="84"/>
    </location>
</feature>
<reference evidence="3" key="1">
    <citation type="submission" date="2016-10" db="EMBL/GenBank/DDBJ databases">
        <authorList>
            <person name="Varghese N."/>
            <person name="Submissions S."/>
        </authorList>
    </citation>
    <scope>NUCLEOTIDE SEQUENCE [LARGE SCALE GENOMIC DNA]</scope>
    <source>
        <strain evidence="3">DSM 45722</strain>
    </source>
</reference>
<name>A0A1G4YST6_9ACTN</name>
<dbReference type="RefSeq" id="WP_092806576.1">
    <property type="nucleotide sequence ID" value="NZ_FMUH01000006.1"/>
</dbReference>
<gene>
    <name evidence="2" type="ORF">SAMN03159343_3415</name>
</gene>